<evidence type="ECO:0000259" key="2">
    <source>
        <dbReference type="Pfam" id="PF04447"/>
    </source>
</evidence>
<dbReference type="RefSeq" id="WP_217629299.1">
    <property type="nucleotide sequence ID" value="NZ_FNCI01000001.1"/>
</dbReference>
<proteinExistence type="predicted"/>
<organism evidence="3 4">
    <name type="scientific">Onishia taeanensis</name>
    <dbReference type="NCBI Taxonomy" id="284577"/>
    <lineage>
        <taxon>Bacteria</taxon>
        <taxon>Pseudomonadati</taxon>
        <taxon>Pseudomonadota</taxon>
        <taxon>Gammaproteobacteria</taxon>
        <taxon>Oceanospirillales</taxon>
        <taxon>Halomonadaceae</taxon>
        <taxon>Onishia</taxon>
    </lineage>
</organism>
<dbReference type="InterPro" id="IPR007538">
    <property type="entry name" value="dATP/dGTP_dipphydrolase_MazZ"/>
</dbReference>
<accession>A0A1G7ND77</accession>
<dbReference type="AlphaFoldDB" id="A0A1G7ND77"/>
<evidence type="ECO:0000313" key="3">
    <source>
        <dbReference type="EMBL" id="SDF71912.1"/>
    </source>
</evidence>
<dbReference type="Pfam" id="PF04447">
    <property type="entry name" value="dATP-dGTP_PPHyd"/>
    <property type="match status" value="1"/>
</dbReference>
<dbReference type="STRING" id="284577.SAMN05216571_101368"/>
<dbReference type="Proteomes" id="UP000198641">
    <property type="component" value="Unassembled WGS sequence"/>
</dbReference>
<evidence type="ECO:0000313" key="4">
    <source>
        <dbReference type="Proteomes" id="UP000198641"/>
    </source>
</evidence>
<feature type="region of interest" description="Disordered" evidence="1">
    <location>
        <begin position="197"/>
        <end position="227"/>
    </location>
</feature>
<protein>
    <recommendedName>
        <fullName evidence="2">dATP/dGTP diphosphohydrolase MazZ domain-containing protein</fullName>
    </recommendedName>
</protein>
<keyword evidence="4" id="KW-1185">Reference proteome</keyword>
<feature type="domain" description="dATP/dGTP diphosphohydrolase MazZ" evidence="2">
    <location>
        <begin position="129"/>
        <end position="218"/>
    </location>
</feature>
<name>A0A1G7ND77_9GAMM</name>
<reference evidence="3 4" key="1">
    <citation type="submission" date="2016-10" db="EMBL/GenBank/DDBJ databases">
        <authorList>
            <person name="de Groot N.N."/>
        </authorList>
    </citation>
    <scope>NUCLEOTIDE SEQUENCE [LARGE SCALE GENOMIC DNA]</scope>
    <source>
        <strain evidence="3 4">BH539</strain>
    </source>
</reference>
<gene>
    <name evidence="3" type="ORF">SAMN05216571_101368</name>
</gene>
<dbReference type="EMBL" id="FNCI01000001">
    <property type="protein sequence ID" value="SDF71912.1"/>
    <property type="molecule type" value="Genomic_DNA"/>
</dbReference>
<evidence type="ECO:0000256" key="1">
    <source>
        <dbReference type="SAM" id="MobiDB-lite"/>
    </source>
</evidence>
<sequence length="227" mass="26266">MTEMDELKQEAVERIYLIPDRDEGRLRYVWCDDPAPAYGMDQDEAVEYVRRDKYDALAEKLEAVRLEAKTHAQEARTQRSTVHEIYQLVTGASGEPGDWHGVKPIRELVAERFARGNHLDMVAHMHRQIAFSTRTFGPGERQQGVIDHIRKELREIEDAPNDLEEWIDVVLLALDGAWRSGHTAAEVVAGLDAKLSKNEQREWPDWRTSDRTKAIEHDRTKDRERAE</sequence>